<evidence type="ECO:0000256" key="2">
    <source>
        <dbReference type="ARBA" id="ARBA00006156"/>
    </source>
</evidence>
<evidence type="ECO:0000313" key="10">
    <source>
        <dbReference type="EMBL" id="GIM67887.1"/>
    </source>
</evidence>
<feature type="region of interest" description="Disordered" evidence="7">
    <location>
        <begin position="134"/>
        <end position="163"/>
    </location>
</feature>
<accession>A0A919SA28</accession>
<dbReference type="InterPro" id="IPR002191">
    <property type="entry name" value="Bac_export_3"/>
</dbReference>
<dbReference type="GO" id="GO:0005886">
    <property type="term" value="C:plasma membrane"/>
    <property type="evidence" value="ECO:0007669"/>
    <property type="project" value="UniProtKB-SubCell"/>
</dbReference>
<comment type="similarity">
    <text evidence="2">Belongs to the FliQ/MopD/SpaQ family.</text>
</comment>
<evidence type="ECO:0000256" key="3">
    <source>
        <dbReference type="ARBA" id="ARBA00022475"/>
    </source>
</evidence>
<keyword evidence="11" id="KW-1185">Reference proteome</keyword>
<feature type="transmembrane region" description="Helical" evidence="8">
    <location>
        <begin position="253"/>
        <end position="272"/>
    </location>
</feature>
<evidence type="ECO:0000313" key="11">
    <source>
        <dbReference type="Proteomes" id="UP000681340"/>
    </source>
</evidence>
<dbReference type="InterPro" id="IPR032466">
    <property type="entry name" value="Metal_Hydrolase"/>
</dbReference>
<dbReference type="Pfam" id="PF01313">
    <property type="entry name" value="Bac_export_3"/>
    <property type="match status" value="1"/>
</dbReference>
<dbReference type="PANTHER" id="PTHR34040:SF2">
    <property type="entry name" value="FLAGELLAR BIOSYNTHETIC PROTEIN FLIQ"/>
    <property type="match status" value="1"/>
</dbReference>
<reference evidence="10" key="1">
    <citation type="submission" date="2021-03" db="EMBL/GenBank/DDBJ databases">
        <title>Whole genome shotgun sequence of Actinoplanes auranticolor NBRC 12245.</title>
        <authorList>
            <person name="Komaki H."/>
            <person name="Tamura T."/>
        </authorList>
    </citation>
    <scope>NUCLEOTIDE SEQUENCE</scope>
    <source>
        <strain evidence="10">NBRC 12245</strain>
    </source>
</reference>
<dbReference type="SUPFAM" id="SSF51556">
    <property type="entry name" value="Metallo-dependent hydrolases"/>
    <property type="match status" value="2"/>
</dbReference>
<dbReference type="GO" id="GO:0019239">
    <property type="term" value="F:deaminase activity"/>
    <property type="evidence" value="ECO:0007669"/>
    <property type="project" value="InterPro"/>
</dbReference>
<dbReference type="Proteomes" id="UP000681340">
    <property type="component" value="Unassembled WGS sequence"/>
</dbReference>
<protein>
    <recommendedName>
        <fullName evidence="9">Adenosine deaminase domain-containing protein</fullName>
    </recommendedName>
</protein>
<evidence type="ECO:0000259" key="9">
    <source>
        <dbReference type="Pfam" id="PF00962"/>
    </source>
</evidence>
<comment type="caution">
    <text evidence="10">The sequence shown here is derived from an EMBL/GenBank/DDBJ whole genome shotgun (WGS) entry which is preliminary data.</text>
</comment>
<dbReference type="AlphaFoldDB" id="A0A919SA28"/>
<name>A0A919SA28_9ACTN</name>
<dbReference type="PANTHER" id="PTHR34040">
    <property type="entry name" value="FLAGELLAR BIOSYNTHETIC PROTEIN FLIQ"/>
    <property type="match status" value="1"/>
</dbReference>
<evidence type="ECO:0000256" key="6">
    <source>
        <dbReference type="ARBA" id="ARBA00023136"/>
    </source>
</evidence>
<sequence length="291" mass="31441">MATRPLIDLHRHLEGSIRSCTFLDVARRDGHPLAAQPRPRDLLVAGGPLGGLLPYLAEVDDQIGVFRSLDDWRRAGREAVEDAFDDGLARAGVTLEVALTSNTQTGAAPGYRDHRIHTLLAAVVAVTLNTDNPRVSDVHPVPGARPGPLRHGPHRRAATAGRQAVRDGRFHRLEVSDPLNRTATVVRPFCAPRLLRKPEGDGMTDTQIVELGLQAMTIAAKMCAPVLLTALLIGFAISLFQSVTQIQEATLSFVPKAVGVGAAILFSGNWMLHEMVTFTTQLFEKIPTLVG</sequence>
<keyword evidence="4 8" id="KW-0812">Transmembrane</keyword>
<evidence type="ECO:0000256" key="8">
    <source>
        <dbReference type="SAM" id="Phobius"/>
    </source>
</evidence>
<evidence type="ECO:0000256" key="5">
    <source>
        <dbReference type="ARBA" id="ARBA00022989"/>
    </source>
</evidence>
<gene>
    <name evidence="10" type="ORF">Aau02nite_29250</name>
</gene>
<keyword evidence="6 8" id="KW-0472">Membrane</keyword>
<keyword evidence="5 8" id="KW-1133">Transmembrane helix</keyword>
<evidence type="ECO:0000256" key="7">
    <source>
        <dbReference type="SAM" id="MobiDB-lite"/>
    </source>
</evidence>
<dbReference type="EMBL" id="BOQL01000024">
    <property type="protein sequence ID" value="GIM67887.1"/>
    <property type="molecule type" value="Genomic_DNA"/>
</dbReference>
<proteinExistence type="inferred from homology"/>
<comment type="subcellular location">
    <subcellularLocation>
        <location evidence="1">Cell membrane</location>
        <topology evidence="1">Multi-pass membrane protein</topology>
    </subcellularLocation>
</comment>
<dbReference type="Pfam" id="PF00962">
    <property type="entry name" value="A_deaminase"/>
    <property type="match status" value="1"/>
</dbReference>
<dbReference type="GO" id="GO:0009306">
    <property type="term" value="P:protein secretion"/>
    <property type="evidence" value="ECO:0007669"/>
    <property type="project" value="InterPro"/>
</dbReference>
<evidence type="ECO:0000256" key="1">
    <source>
        <dbReference type="ARBA" id="ARBA00004651"/>
    </source>
</evidence>
<evidence type="ECO:0000256" key="4">
    <source>
        <dbReference type="ARBA" id="ARBA00022692"/>
    </source>
</evidence>
<keyword evidence="3" id="KW-1003">Cell membrane</keyword>
<feature type="transmembrane region" description="Helical" evidence="8">
    <location>
        <begin position="222"/>
        <end position="241"/>
    </location>
</feature>
<dbReference type="InterPro" id="IPR001365">
    <property type="entry name" value="A_deaminase_dom"/>
</dbReference>
<organism evidence="10 11">
    <name type="scientific">Actinoplanes auranticolor</name>
    <dbReference type="NCBI Taxonomy" id="47988"/>
    <lineage>
        <taxon>Bacteria</taxon>
        <taxon>Bacillati</taxon>
        <taxon>Actinomycetota</taxon>
        <taxon>Actinomycetes</taxon>
        <taxon>Micromonosporales</taxon>
        <taxon>Micromonosporaceae</taxon>
        <taxon>Actinoplanes</taxon>
    </lineage>
</organism>
<dbReference type="PRINTS" id="PR00952">
    <property type="entry name" value="TYPE3IMQPROT"/>
</dbReference>
<dbReference type="Gene3D" id="3.20.20.140">
    <property type="entry name" value="Metal-dependent hydrolases"/>
    <property type="match status" value="2"/>
</dbReference>
<feature type="domain" description="Adenosine deaminase" evidence="9">
    <location>
        <begin position="87"/>
        <end position="138"/>
    </location>
</feature>